<reference evidence="3" key="1">
    <citation type="journal article" date="2019" name="Int. J. Syst. Evol. Microbiol.">
        <title>The Global Catalogue of Microorganisms (GCM) 10K type strain sequencing project: providing services to taxonomists for standard genome sequencing and annotation.</title>
        <authorList>
            <consortium name="The Broad Institute Genomics Platform"/>
            <consortium name="The Broad Institute Genome Sequencing Center for Infectious Disease"/>
            <person name="Wu L."/>
            <person name="Ma J."/>
        </authorList>
    </citation>
    <scope>NUCLEOTIDE SEQUENCE [LARGE SCALE GENOMIC DNA]</scope>
    <source>
        <strain evidence="3">JCM 18303</strain>
    </source>
</reference>
<sequence>MSSPEPALLPHPEFLTEAPYTGYLRKFATGDIRATQEQVDRFREFAHVGDPLADAVVAAMRELPGRQGRELLERAIERGIDAVPEAPEAFRAFFAQVDDIPFWLDMDQVELGARTCRRSGMLGLYALQGLALMGGYLASRPGKTLVATGNLRSAAPRRLIETASWWVDITEAGALNRFGTGFKNTIRVRVMHAQVRAAMRRRPDWDYAAWDLPVNQVQTVGTLTLFSLAFLVGTHALGVRHTTREREAVVHLWRYVGHLQGIVPEILPTTEADTWRVFWLEAVTEFIPDEDSLRLARALAETFTPNGEYPIPKAVNWAFSNYFGSYSRMVLGRRNADFLELPNSRLFQAAVLATSFSVQALELARRVLPGATELSDRVGGGTRRWLLQRAIRELGADVGYQTHERRAA</sequence>
<accession>A0ABP9Q0C5</accession>
<name>A0ABP9Q0C5_9PSEU</name>
<protein>
    <submittedName>
        <fullName evidence="2">Oxygenase MpaB family protein</fullName>
    </submittedName>
</protein>
<organism evidence="2 3">
    <name type="scientific">Pseudonocardia eucalypti</name>
    <dbReference type="NCBI Taxonomy" id="648755"/>
    <lineage>
        <taxon>Bacteria</taxon>
        <taxon>Bacillati</taxon>
        <taxon>Actinomycetota</taxon>
        <taxon>Actinomycetes</taxon>
        <taxon>Pseudonocardiales</taxon>
        <taxon>Pseudonocardiaceae</taxon>
        <taxon>Pseudonocardia</taxon>
    </lineage>
</organism>
<proteinExistence type="predicted"/>
<dbReference type="PANTHER" id="PTHR37539:SF1">
    <property type="entry name" value="ER-BOUND OXYGENASE MPAB_MPAB'_RUBBER OXYGENASE CATALYTIC DOMAIN-CONTAINING PROTEIN"/>
    <property type="match status" value="1"/>
</dbReference>
<evidence type="ECO:0000313" key="3">
    <source>
        <dbReference type="Proteomes" id="UP001428817"/>
    </source>
</evidence>
<comment type="caution">
    <text evidence="2">The sequence shown here is derived from an EMBL/GenBank/DDBJ whole genome shotgun (WGS) entry which is preliminary data.</text>
</comment>
<gene>
    <name evidence="2" type="ORF">GCM10023321_20140</name>
</gene>
<evidence type="ECO:0000313" key="2">
    <source>
        <dbReference type="EMBL" id="GAA5152061.1"/>
    </source>
</evidence>
<dbReference type="Proteomes" id="UP001428817">
    <property type="component" value="Unassembled WGS sequence"/>
</dbReference>
<keyword evidence="3" id="KW-1185">Reference proteome</keyword>
<feature type="domain" description="ER-bound oxygenase mpaB/mpaB'/Rubber oxygenase catalytic" evidence="1">
    <location>
        <begin position="126"/>
        <end position="348"/>
    </location>
</feature>
<dbReference type="EMBL" id="BAABJP010000007">
    <property type="protein sequence ID" value="GAA5152061.1"/>
    <property type="molecule type" value="Genomic_DNA"/>
</dbReference>
<dbReference type="InterPro" id="IPR037473">
    <property type="entry name" value="Lcp-like"/>
</dbReference>
<dbReference type="Pfam" id="PF09995">
    <property type="entry name" value="MPAB_Lcp_cat"/>
    <property type="match status" value="1"/>
</dbReference>
<evidence type="ECO:0000259" key="1">
    <source>
        <dbReference type="Pfam" id="PF09995"/>
    </source>
</evidence>
<dbReference type="InterPro" id="IPR018713">
    <property type="entry name" value="MPAB/Lcp_cat_dom"/>
</dbReference>
<dbReference type="RefSeq" id="WP_185066545.1">
    <property type="nucleotide sequence ID" value="NZ_BAABJP010000007.1"/>
</dbReference>
<dbReference type="PANTHER" id="PTHR37539">
    <property type="entry name" value="SECRETED PROTEIN-RELATED"/>
    <property type="match status" value="1"/>
</dbReference>